<comment type="caution">
    <text evidence="1">The sequence shown here is derived from an EMBL/GenBank/DDBJ whole genome shotgun (WGS) entry which is preliminary data.</text>
</comment>
<reference evidence="1 2" key="2">
    <citation type="journal article" date="2022" name="Mol. Ecol. Resour.">
        <title>The genomes of chicory, endive, great burdock and yacon provide insights into Asteraceae paleo-polyploidization history and plant inulin production.</title>
        <authorList>
            <person name="Fan W."/>
            <person name="Wang S."/>
            <person name="Wang H."/>
            <person name="Wang A."/>
            <person name="Jiang F."/>
            <person name="Liu H."/>
            <person name="Zhao H."/>
            <person name="Xu D."/>
            <person name="Zhang Y."/>
        </authorList>
    </citation>
    <scope>NUCLEOTIDE SEQUENCE [LARGE SCALE GENOMIC DNA]</scope>
    <source>
        <strain evidence="2">cv. Yunnan</strain>
        <tissue evidence="1">Leaves</tissue>
    </source>
</reference>
<proteinExistence type="predicted"/>
<protein>
    <submittedName>
        <fullName evidence="1">Uncharacterized protein</fullName>
    </submittedName>
</protein>
<evidence type="ECO:0000313" key="2">
    <source>
        <dbReference type="Proteomes" id="UP001056120"/>
    </source>
</evidence>
<gene>
    <name evidence="1" type="ORF">L1987_40327</name>
</gene>
<dbReference type="Proteomes" id="UP001056120">
    <property type="component" value="Linkage Group LG13"/>
</dbReference>
<accession>A0ACB9GT02</accession>
<keyword evidence="2" id="KW-1185">Reference proteome</keyword>
<dbReference type="EMBL" id="CM042030">
    <property type="protein sequence ID" value="KAI3786562.1"/>
    <property type="molecule type" value="Genomic_DNA"/>
</dbReference>
<sequence length="98" mass="11304">MYGRAIGFATVQQSTVSLRKGGRWWHDELCEAWSSESYGNGVRHRRDGEKDDATKETTHEVKEAVAEDEENKYDVPPTDHFVDDLRKHAGGYDHRRNN</sequence>
<evidence type="ECO:0000313" key="1">
    <source>
        <dbReference type="EMBL" id="KAI3786562.1"/>
    </source>
</evidence>
<name>A0ACB9GT02_9ASTR</name>
<organism evidence="1 2">
    <name type="scientific">Smallanthus sonchifolius</name>
    <dbReference type="NCBI Taxonomy" id="185202"/>
    <lineage>
        <taxon>Eukaryota</taxon>
        <taxon>Viridiplantae</taxon>
        <taxon>Streptophyta</taxon>
        <taxon>Embryophyta</taxon>
        <taxon>Tracheophyta</taxon>
        <taxon>Spermatophyta</taxon>
        <taxon>Magnoliopsida</taxon>
        <taxon>eudicotyledons</taxon>
        <taxon>Gunneridae</taxon>
        <taxon>Pentapetalae</taxon>
        <taxon>asterids</taxon>
        <taxon>campanulids</taxon>
        <taxon>Asterales</taxon>
        <taxon>Asteraceae</taxon>
        <taxon>Asteroideae</taxon>
        <taxon>Heliantheae alliance</taxon>
        <taxon>Millerieae</taxon>
        <taxon>Smallanthus</taxon>
    </lineage>
</organism>
<reference evidence="2" key="1">
    <citation type="journal article" date="2022" name="Mol. Ecol. Resour.">
        <title>The genomes of chicory, endive, great burdock and yacon provide insights into Asteraceae palaeo-polyploidization history and plant inulin production.</title>
        <authorList>
            <person name="Fan W."/>
            <person name="Wang S."/>
            <person name="Wang H."/>
            <person name="Wang A."/>
            <person name="Jiang F."/>
            <person name="Liu H."/>
            <person name="Zhao H."/>
            <person name="Xu D."/>
            <person name="Zhang Y."/>
        </authorList>
    </citation>
    <scope>NUCLEOTIDE SEQUENCE [LARGE SCALE GENOMIC DNA]</scope>
    <source>
        <strain evidence="2">cv. Yunnan</strain>
    </source>
</reference>